<dbReference type="SUPFAM" id="SSF52374">
    <property type="entry name" value="Nucleotidylyl transferase"/>
    <property type="match status" value="1"/>
</dbReference>
<dbReference type="VEuPathDB" id="FungiDB:M747DRAFT_287941"/>
<evidence type="ECO:0000256" key="5">
    <source>
        <dbReference type="ARBA" id="ARBA00022598"/>
    </source>
</evidence>
<evidence type="ECO:0000313" key="18">
    <source>
        <dbReference type="Proteomes" id="UP000068243"/>
    </source>
</evidence>
<feature type="domain" description="Glutamyl/glutaminyl-tRNA synthetase class Ib anti-codon binding" evidence="15">
    <location>
        <begin position="515"/>
        <end position="606"/>
    </location>
</feature>
<dbReference type="OrthoDB" id="10250478at2759"/>
<evidence type="ECO:0000256" key="10">
    <source>
        <dbReference type="ARBA" id="ARBA00030865"/>
    </source>
</evidence>
<comment type="catalytic activity">
    <reaction evidence="11">
        <text>tRNA(Glu) + L-glutamate + ATP = L-glutamyl-tRNA(Glu) + AMP + diphosphate</text>
        <dbReference type="Rhea" id="RHEA:23540"/>
        <dbReference type="Rhea" id="RHEA-COMP:9663"/>
        <dbReference type="Rhea" id="RHEA-COMP:9680"/>
        <dbReference type="ChEBI" id="CHEBI:29985"/>
        <dbReference type="ChEBI" id="CHEBI:30616"/>
        <dbReference type="ChEBI" id="CHEBI:33019"/>
        <dbReference type="ChEBI" id="CHEBI:78442"/>
        <dbReference type="ChEBI" id="CHEBI:78520"/>
        <dbReference type="ChEBI" id="CHEBI:456215"/>
        <dbReference type="EC" id="6.1.1.17"/>
    </reaction>
</comment>
<dbReference type="Proteomes" id="UP000068243">
    <property type="component" value="Unassembled WGS sequence"/>
</dbReference>
<dbReference type="PROSITE" id="PS00178">
    <property type="entry name" value="AA_TRNA_LIGASE_I"/>
    <property type="match status" value="1"/>
</dbReference>
<organism evidence="17 18">
    <name type="scientific">Aspergillus niger</name>
    <dbReference type="NCBI Taxonomy" id="5061"/>
    <lineage>
        <taxon>Eukaryota</taxon>
        <taxon>Fungi</taxon>
        <taxon>Dikarya</taxon>
        <taxon>Ascomycota</taxon>
        <taxon>Pezizomycotina</taxon>
        <taxon>Eurotiomycetes</taxon>
        <taxon>Eurotiomycetidae</taxon>
        <taxon>Eurotiales</taxon>
        <taxon>Aspergillaceae</taxon>
        <taxon>Aspergillus</taxon>
        <taxon>Aspergillus subgen. Circumdati</taxon>
    </lineage>
</organism>
<dbReference type="PANTHER" id="PTHR43097">
    <property type="entry name" value="GLUTAMINE-TRNA LIGASE"/>
    <property type="match status" value="1"/>
</dbReference>
<dbReference type="SUPFAM" id="SSF47616">
    <property type="entry name" value="GST C-terminal domain-like"/>
    <property type="match status" value="1"/>
</dbReference>
<evidence type="ECO:0000256" key="11">
    <source>
        <dbReference type="ARBA" id="ARBA00048351"/>
    </source>
</evidence>
<dbReference type="SUPFAM" id="SSF50715">
    <property type="entry name" value="Ribosomal protein L25-like"/>
    <property type="match status" value="1"/>
</dbReference>
<dbReference type="InterPro" id="IPR049437">
    <property type="entry name" value="tRNA-synt_1c_C2"/>
</dbReference>
<keyword evidence="7 12" id="KW-0067">ATP-binding</keyword>
<comment type="similarity">
    <text evidence="2">Belongs to the class-I aminoacyl-tRNA synthetase family. Glutamate--tRNA ligase type 2 subfamily.</text>
</comment>
<dbReference type="InterPro" id="IPR020058">
    <property type="entry name" value="Glu/Gln-tRNA-synth_Ib_cat-dom"/>
</dbReference>
<evidence type="ECO:0000256" key="9">
    <source>
        <dbReference type="ARBA" id="ARBA00023146"/>
    </source>
</evidence>
<dbReference type="CDD" id="cd00807">
    <property type="entry name" value="GlnRS_core"/>
    <property type="match status" value="1"/>
</dbReference>
<protein>
    <recommendedName>
        <fullName evidence="3">glutamate--tRNA ligase</fullName>
        <ecNumber evidence="3">6.1.1.17</ecNumber>
    </recommendedName>
    <alternativeName>
        <fullName evidence="10">Glutamyl-tRNA synthetase</fullName>
    </alternativeName>
</protein>
<evidence type="ECO:0000259" key="16">
    <source>
        <dbReference type="Pfam" id="PF20974"/>
    </source>
</evidence>
<name>A0A117E1D1_ASPNG</name>
<evidence type="ECO:0000259" key="15">
    <source>
        <dbReference type="Pfam" id="PF03950"/>
    </source>
</evidence>
<dbReference type="Pfam" id="PF00749">
    <property type="entry name" value="tRNA-synt_1c"/>
    <property type="match status" value="1"/>
</dbReference>
<dbReference type="InterPro" id="IPR011035">
    <property type="entry name" value="Ribosomal_bL25/Gln-tRNA_synth"/>
</dbReference>
<keyword evidence="6 12" id="KW-0547">Nucleotide-binding</keyword>
<dbReference type="PRINTS" id="PR00987">
    <property type="entry name" value="TRNASYNTHGLU"/>
</dbReference>
<dbReference type="GO" id="GO:0017102">
    <property type="term" value="C:methionyl glutamyl tRNA synthetase complex"/>
    <property type="evidence" value="ECO:0007669"/>
    <property type="project" value="TreeGrafter"/>
</dbReference>
<comment type="subcellular location">
    <subcellularLocation>
        <location evidence="1">Cytoplasm</location>
    </subcellularLocation>
</comment>
<dbReference type="InterPro" id="IPR050132">
    <property type="entry name" value="Gln/Glu-tRNA_Ligase"/>
</dbReference>
<keyword evidence="4" id="KW-0963">Cytoplasm</keyword>
<evidence type="ECO:0000259" key="14">
    <source>
        <dbReference type="Pfam" id="PF00749"/>
    </source>
</evidence>
<dbReference type="AlphaFoldDB" id="A0A117E1D1"/>
<dbReference type="VEuPathDB" id="FungiDB:ASPNIDRAFT2_1099453"/>
<accession>A0A117E1D1</accession>
<dbReference type="FunFam" id="1.20.1050.10:FF:000036">
    <property type="entry name" value="Putative glutamyl-tRNA synthetase"/>
    <property type="match status" value="1"/>
</dbReference>
<feature type="domain" description="Glutamyl/glutaminyl-tRNA synthetase class Ib catalytic" evidence="14">
    <location>
        <begin position="208"/>
        <end position="512"/>
    </location>
</feature>
<dbReference type="HAMAP" id="MF_02076">
    <property type="entry name" value="Glu_tRNA_synth_type2"/>
    <property type="match status" value="1"/>
</dbReference>
<dbReference type="PaxDb" id="5061-CADANGAP00007988"/>
<evidence type="ECO:0000256" key="12">
    <source>
        <dbReference type="RuleBase" id="RU363037"/>
    </source>
</evidence>
<feature type="region of interest" description="Disordered" evidence="13">
    <location>
        <begin position="307"/>
        <end position="326"/>
    </location>
</feature>
<evidence type="ECO:0000256" key="6">
    <source>
        <dbReference type="ARBA" id="ARBA00022741"/>
    </source>
</evidence>
<dbReference type="Pfam" id="PF03950">
    <property type="entry name" value="tRNA-synt_1c_C"/>
    <property type="match status" value="1"/>
</dbReference>
<dbReference type="FunFam" id="2.40.240.10:FF:000004">
    <property type="entry name" value="Glutamyl-tRNA synthetase, cytoplasmic"/>
    <property type="match status" value="1"/>
</dbReference>
<dbReference type="InterPro" id="IPR036282">
    <property type="entry name" value="Glutathione-S-Trfase_C_sf"/>
</dbReference>
<dbReference type="GO" id="GO:0004818">
    <property type="term" value="F:glutamate-tRNA ligase activity"/>
    <property type="evidence" value="ECO:0007669"/>
    <property type="project" value="UniProtKB-EC"/>
</dbReference>
<dbReference type="VEuPathDB" id="FungiDB:ATCC64974_8370"/>
<dbReference type="Gene3D" id="2.40.240.10">
    <property type="entry name" value="Ribosomal Protein L25, Chain P"/>
    <property type="match status" value="2"/>
</dbReference>
<dbReference type="OMA" id="CPVVDSH"/>
<evidence type="ECO:0000256" key="13">
    <source>
        <dbReference type="SAM" id="MobiDB-lite"/>
    </source>
</evidence>
<dbReference type="EMBL" id="BCMY01000010">
    <property type="protein sequence ID" value="GAQ43850.1"/>
    <property type="molecule type" value="Genomic_DNA"/>
</dbReference>
<evidence type="ECO:0000256" key="8">
    <source>
        <dbReference type="ARBA" id="ARBA00022917"/>
    </source>
</evidence>
<dbReference type="NCBIfam" id="TIGR00463">
    <property type="entry name" value="gltX_arch"/>
    <property type="match status" value="1"/>
</dbReference>
<comment type="caution">
    <text evidence="17">The sequence shown here is derived from an EMBL/GenBank/DDBJ whole genome shotgun (WGS) entry which is preliminary data.</text>
</comment>
<dbReference type="GO" id="GO:0005829">
    <property type="term" value="C:cytosol"/>
    <property type="evidence" value="ECO:0007669"/>
    <property type="project" value="TreeGrafter"/>
</dbReference>
<dbReference type="Gene3D" id="1.20.1050.10">
    <property type="match status" value="1"/>
</dbReference>
<evidence type="ECO:0000256" key="7">
    <source>
        <dbReference type="ARBA" id="ARBA00022840"/>
    </source>
</evidence>
<gene>
    <name evidence="17" type="ORF">ABL_06511</name>
</gene>
<dbReference type="Gene3D" id="3.40.50.620">
    <property type="entry name" value="HUPs"/>
    <property type="match status" value="1"/>
</dbReference>
<evidence type="ECO:0000256" key="2">
    <source>
        <dbReference type="ARBA" id="ARBA00008927"/>
    </source>
</evidence>
<dbReference type="InterPro" id="IPR014729">
    <property type="entry name" value="Rossmann-like_a/b/a_fold"/>
</dbReference>
<evidence type="ECO:0000256" key="3">
    <source>
        <dbReference type="ARBA" id="ARBA00012835"/>
    </source>
</evidence>
<sequence>MSQFKLSLATKANQASLLPVLLVATSINEARPTPVIAINFEDAAVLPEGEKAIVQFTGASGAPVYGTDNAIKELRASFPFLNGKDEKSENEWLSQLESFTTLDFKALDPLLQRLNTHLLLRSFIVGYSLSTPDIALWGALRGNRVAISAIRKGALVNLTRWFNFLDELCPWASAALESLNASAKEKKAAKAKEGASYDIALQNTDKGVVTRFPPEPSGYLHIGHAKAALLNDYFAHEKYNGTLLVRFDDTNPSNEKQEFQDAIMEDLALMGIKPDRMSYSSDYFDQIYEYGLKIIREGNAYADDTDKETMASQRMNGEPSKRRDASVEENLARFEEMKQGTPEGLRWCIRAKMSVDNPNKAMRDPVIYRCNPSPHHRTGTKWKIYPTYDLCCPILDSIEGVTHALRTIEYRDRNPQYQWFLDTLGLRHVQIWDFARMNFIRTLLSKRKLTKLVDQGVVWGWDDPRFPTIRGIRRRGMTVPALREFILKQGPSKNITNLDWTLIWATNKKYIDPVAPRHTALMKKDLVKAVIKGAPAAYTEDKPKHNKNPEVGQKKVTFSGSVLFDQEDAKTFKQDEEITLMAWGNAIVRKIEKDAAGVVQSLELDLHLEGDFKKTEKKVTWLSADQELVPVELVDFDYLLNKDSLQEDDALEDVLNKNTEFREDAVADCNVAELREGDIIQFERKGYFRCDRPYAPGKPAVLFNIPTGKTGK</sequence>
<dbReference type="Pfam" id="PF20974">
    <property type="entry name" value="tRNA-synt_1c_C2"/>
    <property type="match status" value="1"/>
</dbReference>
<dbReference type="InterPro" id="IPR001412">
    <property type="entry name" value="aa-tRNA-synth_I_CS"/>
</dbReference>
<keyword evidence="5 12" id="KW-0436">Ligase</keyword>
<dbReference type="GO" id="GO:0006424">
    <property type="term" value="P:glutamyl-tRNA aminoacylation"/>
    <property type="evidence" value="ECO:0007669"/>
    <property type="project" value="InterPro"/>
</dbReference>
<keyword evidence="8 12" id="KW-0648">Protein biosynthesis</keyword>
<dbReference type="GO" id="GO:0005524">
    <property type="term" value="F:ATP binding"/>
    <property type="evidence" value="ECO:0007669"/>
    <property type="project" value="UniProtKB-KW"/>
</dbReference>
<evidence type="ECO:0000256" key="4">
    <source>
        <dbReference type="ARBA" id="ARBA00022490"/>
    </source>
</evidence>
<proteinExistence type="inferred from homology"/>
<dbReference type="FunFam" id="3.40.50.620:FF:000037">
    <property type="entry name" value="Glutamine--tRNA ligase cytoplasmic"/>
    <property type="match status" value="1"/>
</dbReference>
<dbReference type="InterPro" id="IPR004526">
    <property type="entry name" value="Glu-tRNA-synth_arc/euk"/>
</dbReference>
<dbReference type="InterPro" id="IPR020059">
    <property type="entry name" value="Glu/Gln-tRNA-synth_Ib_codon-bd"/>
</dbReference>
<evidence type="ECO:0000256" key="1">
    <source>
        <dbReference type="ARBA" id="ARBA00004496"/>
    </source>
</evidence>
<keyword evidence="9 12" id="KW-0030">Aminoacyl-tRNA synthetase</keyword>
<dbReference type="PANTHER" id="PTHR43097:SF5">
    <property type="entry name" value="GLUTAMATE--TRNA LIGASE"/>
    <property type="match status" value="1"/>
</dbReference>
<feature type="domain" description="tRNA synthetases class I (E and Q) anti-codon binding" evidence="16">
    <location>
        <begin position="618"/>
        <end position="691"/>
    </location>
</feature>
<dbReference type="VEuPathDB" id="FungiDB:An09g05970"/>
<dbReference type="InterPro" id="IPR000924">
    <property type="entry name" value="Glu/Gln-tRNA-synth"/>
</dbReference>
<dbReference type="EC" id="6.1.1.17" evidence="3"/>
<reference evidence="18" key="1">
    <citation type="journal article" date="2016" name="Genome Announc.">
        <title>Draft genome sequence of Aspergillus niger strain An76.</title>
        <authorList>
            <person name="Gong W."/>
            <person name="Cheng Z."/>
            <person name="Zhang H."/>
            <person name="Liu L."/>
            <person name="Gao P."/>
            <person name="Wang L."/>
        </authorList>
    </citation>
    <scope>NUCLEOTIDE SEQUENCE [LARGE SCALE GENOMIC DNA]</scope>
    <source>
        <strain evidence="18">An76</strain>
    </source>
</reference>
<evidence type="ECO:0000313" key="17">
    <source>
        <dbReference type="EMBL" id="GAQ43850.1"/>
    </source>
</evidence>
<dbReference type="InterPro" id="IPR020056">
    <property type="entry name" value="Rbsml_bL25/Gln-tRNA_synth_N"/>
</dbReference>